<proteinExistence type="predicted"/>
<dbReference type="Gene3D" id="1.20.80.10">
    <property type="match status" value="1"/>
</dbReference>
<evidence type="ECO:0000313" key="3">
    <source>
        <dbReference type="EMBL" id="GIY93604.1"/>
    </source>
</evidence>
<dbReference type="SUPFAM" id="SSF47031">
    <property type="entry name" value="Second domain of FERM"/>
    <property type="match status" value="1"/>
</dbReference>
<protein>
    <submittedName>
        <fullName evidence="3">Myosin-VIIa</fullName>
    </submittedName>
</protein>
<gene>
    <name evidence="3" type="primary">ck</name>
    <name evidence="3" type="ORF">CEXT_801651</name>
</gene>
<evidence type="ECO:0000313" key="4">
    <source>
        <dbReference type="Proteomes" id="UP001054945"/>
    </source>
</evidence>
<evidence type="ECO:0000259" key="2">
    <source>
        <dbReference type="PROSITE" id="PS51016"/>
    </source>
</evidence>
<comment type="caution">
    <text evidence="3">The sequence shown here is derived from an EMBL/GenBank/DDBJ whole genome shotgun (WGS) entry which is preliminary data.</text>
</comment>
<dbReference type="InterPro" id="IPR038185">
    <property type="entry name" value="MyTH4_dom_sf"/>
</dbReference>
<dbReference type="SMART" id="SM00139">
    <property type="entry name" value="MyTH4"/>
    <property type="match status" value="1"/>
</dbReference>
<dbReference type="EMBL" id="BPLR01017680">
    <property type="protein sequence ID" value="GIY93604.1"/>
    <property type="molecule type" value="Genomic_DNA"/>
</dbReference>
<feature type="domain" description="FERM" evidence="1">
    <location>
        <begin position="140"/>
        <end position="323"/>
    </location>
</feature>
<evidence type="ECO:0000259" key="1">
    <source>
        <dbReference type="PROSITE" id="PS50057"/>
    </source>
</evidence>
<dbReference type="Gene3D" id="3.10.20.90">
    <property type="entry name" value="Phosphatidylinositol 3-kinase Catalytic Subunit, Chain A, domain 1"/>
    <property type="match status" value="1"/>
</dbReference>
<accession>A0AAV4XIJ8</accession>
<dbReference type="InterPro" id="IPR051724">
    <property type="entry name" value="Actin_motor_Myosin"/>
</dbReference>
<dbReference type="InterPro" id="IPR019748">
    <property type="entry name" value="FERM_central"/>
</dbReference>
<dbReference type="Proteomes" id="UP001054945">
    <property type="component" value="Unassembled WGS sequence"/>
</dbReference>
<dbReference type="InterPro" id="IPR000857">
    <property type="entry name" value="MyTH4_dom"/>
</dbReference>
<dbReference type="PROSITE" id="PS51016">
    <property type="entry name" value="MYTH4"/>
    <property type="match status" value="1"/>
</dbReference>
<sequence>MIPKYEMVTFTRNSSISTSHVHMYDPENIQLSCTIFKELCRYLKGDLKAEGEVQAIQSIVGYGIDREELRDEILVQLVRQSTNNPCRDAILRAWLLLCLCVVAFYPSKTFNKYFNTLKVTPRKMPPSALEISAVRNLGNLVCRFYFMDGRTKAIDVQPSDTAMDAMQQLAIKTGLRNLDGWALYESTPEFDHVIKSYEYLADIISNWEFCQRTSATFSKEIPQDPVEVNLLFAQSVHGVVKADEYPINERVGLQLAGLQAQVLLGEPQEAKVERYAEVGNFLCNRIRKTRRDIDWIPDLSEAHKIYGSGKSELVAKVWYLSVW</sequence>
<dbReference type="Pfam" id="PF00784">
    <property type="entry name" value="MyTH4"/>
    <property type="match status" value="1"/>
</dbReference>
<dbReference type="PROSITE" id="PS50057">
    <property type="entry name" value="FERM_3"/>
    <property type="match status" value="1"/>
</dbReference>
<dbReference type="PANTHER" id="PTHR46049">
    <property type="entry name" value="AGAP003327-PA"/>
    <property type="match status" value="1"/>
</dbReference>
<organism evidence="3 4">
    <name type="scientific">Caerostris extrusa</name>
    <name type="common">Bark spider</name>
    <name type="synonym">Caerostris bankana</name>
    <dbReference type="NCBI Taxonomy" id="172846"/>
    <lineage>
        <taxon>Eukaryota</taxon>
        <taxon>Metazoa</taxon>
        <taxon>Ecdysozoa</taxon>
        <taxon>Arthropoda</taxon>
        <taxon>Chelicerata</taxon>
        <taxon>Arachnida</taxon>
        <taxon>Araneae</taxon>
        <taxon>Araneomorphae</taxon>
        <taxon>Entelegynae</taxon>
        <taxon>Araneoidea</taxon>
        <taxon>Araneidae</taxon>
        <taxon>Caerostris</taxon>
    </lineage>
</organism>
<dbReference type="SUPFAM" id="SSF54236">
    <property type="entry name" value="Ubiquitin-like"/>
    <property type="match status" value="1"/>
</dbReference>
<dbReference type="AlphaFoldDB" id="A0AAV4XIJ8"/>
<keyword evidence="4" id="KW-1185">Reference proteome</keyword>
<dbReference type="Gene3D" id="1.25.40.530">
    <property type="entry name" value="MyTH4 domain"/>
    <property type="match status" value="1"/>
</dbReference>
<reference evidence="3 4" key="1">
    <citation type="submission" date="2021-06" db="EMBL/GenBank/DDBJ databases">
        <title>Caerostris extrusa draft genome.</title>
        <authorList>
            <person name="Kono N."/>
            <person name="Arakawa K."/>
        </authorList>
    </citation>
    <scope>NUCLEOTIDE SEQUENCE [LARGE SCALE GENOMIC DNA]</scope>
</reference>
<dbReference type="CDD" id="cd14473">
    <property type="entry name" value="FERM_B-lobe"/>
    <property type="match status" value="1"/>
</dbReference>
<dbReference type="InterPro" id="IPR029071">
    <property type="entry name" value="Ubiquitin-like_domsf"/>
</dbReference>
<name>A0AAV4XIJ8_CAEEX</name>
<dbReference type="InterPro" id="IPR000299">
    <property type="entry name" value="FERM_domain"/>
</dbReference>
<dbReference type="InterPro" id="IPR035963">
    <property type="entry name" value="FERM_2"/>
</dbReference>
<dbReference type="Pfam" id="PF00373">
    <property type="entry name" value="FERM_M"/>
    <property type="match status" value="1"/>
</dbReference>
<dbReference type="GO" id="GO:0005856">
    <property type="term" value="C:cytoskeleton"/>
    <property type="evidence" value="ECO:0007669"/>
    <property type="project" value="InterPro"/>
</dbReference>
<dbReference type="Pfam" id="PF21989">
    <property type="entry name" value="RA_2"/>
    <property type="match status" value="1"/>
</dbReference>
<feature type="domain" description="MyTH4" evidence="2">
    <location>
        <begin position="11"/>
        <end position="167"/>
    </location>
</feature>
<dbReference type="PANTHER" id="PTHR46049:SF3">
    <property type="entry name" value="MYOSIN VIIA"/>
    <property type="match status" value="1"/>
</dbReference>
<dbReference type="InterPro" id="IPR014352">
    <property type="entry name" value="FERM/acyl-CoA-bd_prot_sf"/>
</dbReference>